<gene>
    <name evidence="11" type="ORF">GTA08_BOTSDO12015</name>
</gene>
<feature type="region of interest" description="Disordered" evidence="7">
    <location>
        <begin position="607"/>
        <end position="869"/>
    </location>
</feature>
<dbReference type="PANTHER" id="PTHR32361:SF9">
    <property type="entry name" value="FERRIC REDUCTASE TRANSMEMBRANE COMPONENT 3-RELATED"/>
    <property type="match status" value="1"/>
</dbReference>
<evidence type="ECO:0000256" key="8">
    <source>
        <dbReference type="SAM" id="Phobius"/>
    </source>
</evidence>
<feature type="compositionally biased region" description="Basic and acidic residues" evidence="7">
    <location>
        <begin position="456"/>
        <end position="469"/>
    </location>
</feature>
<feature type="region of interest" description="Disordered" evidence="7">
    <location>
        <begin position="441"/>
        <end position="481"/>
    </location>
</feature>
<dbReference type="CDD" id="cd06186">
    <property type="entry name" value="NOX_Duox_like_FAD_NADP"/>
    <property type="match status" value="1"/>
</dbReference>
<evidence type="ECO:0000256" key="1">
    <source>
        <dbReference type="ARBA" id="ARBA00004141"/>
    </source>
</evidence>
<dbReference type="EMBL" id="WWBZ02000002">
    <property type="protein sequence ID" value="KAF4312585.1"/>
    <property type="molecule type" value="Genomic_DNA"/>
</dbReference>
<comment type="caution">
    <text evidence="11">The sequence shown here is derived from an EMBL/GenBank/DDBJ whole genome shotgun (WGS) entry which is preliminary data.</text>
</comment>
<dbReference type="GO" id="GO:0006879">
    <property type="term" value="P:intracellular iron ion homeostasis"/>
    <property type="evidence" value="ECO:0007669"/>
    <property type="project" value="TreeGrafter"/>
</dbReference>
<sequence>MPWIWMFAQRNNIFIWATGWSYSTFNAFHRHCARLASFAALVHGICYTVVYSRFEHQYHEMLHVHWFKFGVVALVLMWLLMGSSTAFIRARFYESFLLLHICMAIVLVYSFFAHSSVFHGSFNGYLWPLVAIWSFDRFLRLARIVYCNIHIRFGGDFVKTPFTNVSYDSTGDVIRIDVQSGHRSLKPAPGQYYHIYQPFRIKGWENHPFSLGAYTTAPIPEASQESSSESNKEVNITSNSRRSSCSSRANSDGDMTLTFWVRPYDGWTRRIRDQCIAAQAPISPTLLLEGPYGHHAALHTFDTAVFLVGGTGISAALPYVLDHMARASRAPPRTLTKRIKLVWTSKQADFIKEMCRRELAGPLRSGGLEAEFYATRADGAEDMLDTGIQHGRPEVRRVVREAASDANESGGRSVVFVCGPAAMADEARAAVHAEMKMGCMPKRKRSDPYASADESADNRISSRHDDRATAKQRKLLSPRLEQAKKALNKALKVSRGFERQKLSRRRKTAEKEGKERDIERIDAEIEALKKLNYHILADAHLYKTLLKIKSVKEHPALPSLVKMPEGPKVDSATMNVQARLFNANPIKEAMNAIVKDVRNILGLDETKGPKAKRTRSESEDEFATEKKARGRVDDEESDKEERSIHEEEDAEWDSEEFEGFSDRVAASSDSESEEEATDTLRKFYKPVRDLSFTPPSSREASPSSESASDPTFSDSASASPEPAPTTKSKAKTPVIQNKSTFLPSLSAVGYISGSESEPEGLDDEIAPAKKNRRGQRARQKIWEKKYGNKATHLTKKKEKKKEKEKDDRNAGWDAKRGAVDADSGKGRNKFGRGDRGVSRSGRGPQATDANTVELGKKKSHRDDSGKLHPSWEAAKLAKERAKLNNVQFQGKKVTFD</sequence>
<dbReference type="GO" id="GO:0006826">
    <property type="term" value="P:iron ion transport"/>
    <property type="evidence" value="ECO:0007669"/>
    <property type="project" value="TreeGrafter"/>
</dbReference>
<reference evidence="11" key="1">
    <citation type="submission" date="2020-04" db="EMBL/GenBank/DDBJ databases">
        <title>Genome Assembly and Annotation of Botryosphaeria dothidea sdau 11-99, a Latent Pathogen of Apple Fruit Ring Rot in China.</title>
        <authorList>
            <person name="Yu C."/>
            <person name="Diao Y."/>
            <person name="Lu Q."/>
            <person name="Zhao J."/>
            <person name="Cui S."/>
            <person name="Peng C."/>
            <person name="He B."/>
            <person name="Liu H."/>
        </authorList>
    </citation>
    <scope>NUCLEOTIDE SEQUENCE [LARGE SCALE GENOMIC DNA]</scope>
    <source>
        <strain evidence="11">Sdau11-99</strain>
    </source>
</reference>
<dbReference type="Pfam" id="PF09073">
    <property type="entry name" value="BUD22"/>
    <property type="match status" value="1"/>
</dbReference>
<feature type="compositionally biased region" description="Basic residues" evidence="7">
    <location>
        <begin position="769"/>
        <end position="779"/>
    </location>
</feature>
<dbReference type="AlphaFoldDB" id="A0A8H4J3W5"/>
<evidence type="ECO:0000313" key="11">
    <source>
        <dbReference type="EMBL" id="KAF4312585.1"/>
    </source>
</evidence>
<feature type="compositionally biased region" description="Acidic residues" evidence="7">
    <location>
        <begin position="756"/>
        <end position="765"/>
    </location>
</feature>
<dbReference type="Pfam" id="PF01794">
    <property type="entry name" value="Ferric_reduct"/>
    <property type="match status" value="1"/>
</dbReference>
<evidence type="ECO:0000256" key="7">
    <source>
        <dbReference type="SAM" id="MobiDB-lite"/>
    </source>
</evidence>
<dbReference type="Gene3D" id="3.40.50.80">
    <property type="entry name" value="Nucleotide-binding domain of ferredoxin-NADP reductase (FNR) module"/>
    <property type="match status" value="1"/>
</dbReference>
<dbReference type="InterPro" id="IPR013130">
    <property type="entry name" value="Fe3_Rdtase_TM_dom"/>
</dbReference>
<dbReference type="SFLD" id="SFLDG01168">
    <property type="entry name" value="Ferric_reductase_subgroup_(FRE"/>
    <property type="match status" value="1"/>
</dbReference>
<organism evidence="11 12">
    <name type="scientific">Botryosphaeria dothidea</name>
    <dbReference type="NCBI Taxonomy" id="55169"/>
    <lineage>
        <taxon>Eukaryota</taxon>
        <taxon>Fungi</taxon>
        <taxon>Dikarya</taxon>
        <taxon>Ascomycota</taxon>
        <taxon>Pezizomycotina</taxon>
        <taxon>Dothideomycetes</taxon>
        <taxon>Dothideomycetes incertae sedis</taxon>
        <taxon>Botryosphaeriales</taxon>
        <taxon>Botryosphaeriaceae</taxon>
        <taxon>Botryosphaeria</taxon>
    </lineage>
</organism>
<comment type="subcellular location">
    <subcellularLocation>
        <location evidence="1">Membrane</location>
        <topology evidence="1">Multi-pass membrane protein</topology>
    </subcellularLocation>
</comment>
<dbReference type="OrthoDB" id="167398at2759"/>
<dbReference type="GO" id="GO:0015677">
    <property type="term" value="P:copper ion import"/>
    <property type="evidence" value="ECO:0007669"/>
    <property type="project" value="TreeGrafter"/>
</dbReference>
<feature type="compositionally biased region" description="Polar residues" evidence="7">
    <location>
        <begin position="734"/>
        <end position="743"/>
    </location>
</feature>
<evidence type="ECO:0000256" key="2">
    <source>
        <dbReference type="ARBA" id="ARBA00022448"/>
    </source>
</evidence>
<evidence type="ECO:0000256" key="6">
    <source>
        <dbReference type="ARBA" id="ARBA00023136"/>
    </source>
</evidence>
<dbReference type="InterPro" id="IPR015158">
    <property type="entry name" value="Bud22_dom"/>
</dbReference>
<name>A0A8H4J3W5_9PEZI</name>
<protein>
    <submittedName>
        <fullName evidence="11">Bud-site selection protein BUD22</fullName>
    </submittedName>
</protein>
<feature type="compositionally biased region" description="Low complexity" evidence="7">
    <location>
        <begin position="238"/>
        <end position="250"/>
    </location>
</feature>
<feature type="compositionally biased region" description="Polar residues" evidence="7">
    <location>
        <begin position="223"/>
        <end position="237"/>
    </location>
</feature>
<keyword evidence="12" id="KW-1185">Reference proteome</keyword>
<dbReference type="SUPFAM" id="SSF52343">
    <property type="entry name" value="Ferredoxin reductase-like, C-terminal NADP-linked domain"/>
    <property type="match status" value="1"/>
</dbReference>
<feature type="compositionally biased region" description="Basic and acidic residues" evidence="7">
    <location>
        <begin position="801"/>
        <end position="837"/>
    </location>
</feature>
<keyword evidence="2" id="KW-0813">Transport</keyword>
<dbReference type="InterPro" id="IPR051410">
    <property type="entry name" value="Ferric/Cupric_Reductase"/>
</dbReference>
<feature type="domain" description="Ferric oxidoreductase" evidence="9">
    <location>
        <begin position="1"/>
        <end position="109"/>
    </location>
</feature>
<evidence type="ECO:0000313" key="12">
    <source>
        <dbReference type="Proteomes" id="UP000572817"/>
    </source>
</evidence>
<keyword evidence="4 8" id="KW-1133">Transmembrane helix</keyword>
<keyword evidence="6 8" id="KW-0472">Membrane</keyword>
<dbReference type="GO" id="GO:0000293">
    <property type="term" value="F:ferric-chelate reductase activity"/>
    <property type="evidence" value="ECO:0007669"/>
    <property type="project" value="TreeGrafter"/>
</dbReference>
<dbReference type="SFLD" id="SFLDS00052">
    <property type="entry name" value="Ferric_Reductase_Domain"/>
    <property type="match status" value="1"/>
</dbReference>
<dbReference type="PANTHER" id="PTHR32361">
    <property type="entry name" value="FERRIC/CUPRIC REDUCTASE TRANSMEMBRANE COMPONENT"/>
    <property type="match status" value="1"/>
</dbReference>
<dbReference type="InterPro" id="IPR039261">
    <property type="entry name" value="FNR_nucleotide-bd"/>
</dbReference>
<feature type="transmembrane region" description="Helical" evidence="8">
    <location>
        <begin position="35"/>
        <end position="54"/>
    </location>
</feature>
<keyword evidence="3 8" id="KW-0812">Transmembrane</keyword>
<feature type="domain" description="Bud22" evidence="10">
    <location>
        <begin position="480"/>
        <end position="896"/>
    </location>
</feature>
<feature type="compositionally biased region" description="Basic and acidic residues" evidence="7">
    <location>
        <begin position="854"/>
        <end position="866"/>
    </location>
</feature>
<feature type="transmembrane region" description="Helical" evidence="8">
    <location>
        <begin position="66"/>
        <end position="88"/>
    </location>
</feature>
<evidence type="ECO:0000256" key="4">
    <source>
        <dbReference type="ARBA" id="ARBA00022989"/>
    </source>
</evidence>
<evidence type="ECO:0000259" key="10">
    <source>
        <dbReference type="Pfam" id="PF09073"/>
    </source>
</evidence>
<evidence type="ECO:0000256" key="3">
    <source>
        <dbReference type="ARBA" id="ARBA00022692"/>
    </source>
</evidence>
<dbReference type="Proteomes" id="UP000572817">
    <property type="component" value="Unassembled WGS sequence"/>
</dbReference>
<dbReference type="GO" id="GO:0005886">
    <property type="term" value="C:plasma membrane"/>
    <property type="evidence" value="ECO:0007669"/>
    <property type="project" value="TreeGrafter"/>
</dbReference>
<evidence type="ECO:0000256" key="5">
    <source>
        <dbReference type="ARBA" id="ARBA00023065"/>
    </source>
</evidence>
<feature type="transmembrane region" description="Helical" evidence="8">
    <location>
        <begin position="95"/>
        <end position="112"/>
    </location>
</feature>
<evidence type="ECO:0000259" key="9">
    <source>
        <dbReference type="Pfam" id="PF01794"/>
    </source>
</evidence>
<feature type="compositionally biased region" description="Low complexity" evidence="7">
    <location>
        <begin position="693"/>
        <end position="720"/>
    </location>
</feature>
<accession>A0A8H4J3W5</accession>
<feature type="compositionally biased region" description="Basic and acidic residues" evidence="7">
    <location>
        <begin position="623"/>
        <end position="632"/>
    </location>
</feature>
<feature type="compositionally biased region" description="Acidic residues" evidence="7">
    <location>
        <begin position="646"/>
        <end position="659"/>
    </location>
</feature>
<feature type="region of interest" description="Disordered" evidence="7">
    <location>
        <begin position="220"/>
        <end position="250"/>
    </location>
</feature>
<proteinExistence type="predicted"/>
<keyword evidence="5" id="KW-0406">Ion transport</keyword>